<feature type="region of interest" description="Disordered" evidence="1">
    <location>
        <begin position="1"/>
        <end position="122"/>
    </location>
</feature>
<keyword evidence="2" id="KW-1133">Transmembrane helix</keyword>
<feature type="compositionally biased region" description="Basic and acidic residues" evidence="1">
    <location>
        <begin position="1"/>
        <end position="13"/>
    </location>
</feature>
<keyword evidence="2" id="KW-0812">Transmembrane</keyword>
<evidence type="ECO:0000256" key="2">
    <source>
        <dbReference type="SAM" id="Phobius"/>
    </source>
</evidence>
<dbReference type="EMBL" id="JAHEWX010000014">
    <property type="protein sequence ID" value="MBT1542347.1"/>
    <property type="molecule type" value="Genomic_DNA"/>
</dbReference>
<keyword evidence="2" id="KW-0472">Membrane</keyword>
<organism evidence="3 4">
    <name type="scientific">Curtobacterium flaccumfaciens pv. flaccumfaciens</name>
    <dbReference type="NCBI Taxonomy" id="138532"/>
    <lineage>
        <taxon>Bacteria</taxon>
        <taxon>Bacillati</taxon>
        <taxon>Actinomycetota</taxon>
        <taxon>Actinomycetes</taxon>
        <taxon>Micrococcales</taxon>
        <taxon>Microbacteriaceae</taxon>
        <taxon>Curtobacterium</taxon>
    </lineage>
</organism>
<protein>
    <recommendedName>
        <fullName evidence="5">DUF4064 domain-containing protein</fullName>
    </recommendedName>
</protein>
<dbReference type="AlphaFoldDB" id="A0A9Q2ZQE8"/>
<evidence type="ECO:0000313" key="4">
    <source>
        <dbReference type="Proteomes" id="UP000709437"/>
    </source>
</evidence>
<proteinExistence type="predicted"/>
<reference evidence="3" key="1">
    <citation type="submission" date="2021-05" db="EMBL/GenBank/DDBJ databases">
        <title>Whole genome sequence of Curtobacterium flaccumfaciens pv. flaccumfaciens strain CFBP 3417.</title>
        <authorList>
            <person name="Osdaghi E."/>
            <person name="Taghouti G."/>
            <person name="Portier P."/>
            <person name="Fazliarab A."/>
            <person name="Taghavi S.M."/>
            <person name="Briand M."/>
            <person name="Le-Saux M."/>
            <person name="Jacques M.-A."/>
        </authorList>
    </citation>
    <scope>NUCLEOTIDE SEQUENCE</scope>
    <source>
        <strain evidence="3">CFBP 3417</strain>
    </source>
</reference>
<comment type="caution">
    <text evidence="3">The sequence shown here is derived from an EMBL/GenBank/DDBJ whole genome shotgun (WGS) entry which is preliminary data.</text>
</comment>
<sequence>MTNDDRNDQDRTGDGQAPSWGEAPQQRPDADAPRYGERVDPTPTSTPQYGEQYGQGQQQYGQPNGEQQGQYGQQQYGQQQYDQPSSTPSWNDQQRHEQGHDQQPYAAAPSHSGAPAWQSYDEPKPKKKTLGVVAFVLGLAALVIGVIGGYVMGSALANSDAINNLVPSSGATPDQQELQRQLMNDPAVISQIGVGAVIAGVAAILGLWALVQGIIAAVTKRGRGWGIFAIVLAVVATIATLVTYVGVAAAAAVAANS</sequence>
<name>A0A9Q2ZQE8_9MICO</name>
<feature type="transmembrane region" description="Helical" evidence="2">
    <location>
        <begin position="192"/>
        <end position="218"/>
    </location>
</feature>
<evidence type="ECO:0000256" key="1">
    <source>
        <dbReference type="SAM" id="MobiDB-lite"/>
    </source>
</evidence>
<dbReference type="RefSeq" id="WP_139179594.1">
    <property type="nucleotide sequence ID" value="NZ_JAHEWX010000014.1"/>
</dbReference>
<gene>
    <name evidence="3" type="ORF">KK103_11290</name>
</gene>
<feature type="compositionally biased region" description="Low complexity" evidence="1">
    <location>
        <begin position="48"/>
        <end position="83"/>
    </location>
</feature>
<dbReference type="Proteomes" id="UP000709437">
    <property type="component" value="Unassembled WGS sequence"/>
</dbReference>
<feature type="transmembrane region" description="Helical" evidence="2">
    <location>
        <begin position="225"/>
        <end position="255"/>
    </location>
</feature>
<evidence type="ECO:0008006" key="5">
    <source>
        <dbReference type="Google" id="ProtNLM"/>
    </source>
</evidence>
<accession>A0A9Q2ZQE8</accession>
<feature type="transmembrane region" description="Helical" evidence="2">
    <location>
        <begin position="130"/>
        <end position="151"/>
    </location>
</feature>
<feature type="compositionally biased region" description="Basic and acidic residues" evidence="1">
    <location>
        <begin position="28"/>
        <end position="40"/>
    </location>
</feature>
<evidence type="ECO:0000313" key="3">
    <source>
        <dbReference type="EMBL" id="MBT1542347.1"/>
    </source>
</evidence>